<feature type="non-terminal residue" evidence="3">
    <location>
        <position position="1"/>
    </location>
</feature>
<feature type="domain" description="Trimeric autotransporter adhesin YadA-like head" evidence="1">
    <location>
        <begin position="54"/>
        <end position="78"/>
    </location>
</feature>
<gene>
    <name evidence="3" type="ORF">QJU97_03370</name>
</gene>
<feature type="domain" description="Trimeric autotransporter adhesin YadA-like head" evidence="1">
    <location>
        <begin position="176"/>
        <end position="202"/>
    </location>
</feature>
<feature type="domain" description="Trimeric autotransporter adhesin YadA-like head" evidence="1">
    <location>
        <begin position="106"/>
        <end position="129"/>
    </location>
</feature>
<feature type="domain" description="Trimeric autotransporter adhesin YadA-like head" evidence="1">
    <location>
        <begin position="148"/>
        <end position="174"/>
    </location>
</feature>
<evidence type="ECO:0000313" key="3">
    <source>
        <dbReference type="EMBL" id="MDP8174497.1"/>
    </source>
</evidence>
<protein>
    <recommendedName>
        <fullName evidence="5">Head domain of trimeric autotransporter adhesin</fullName>
    </recommendedName>
</protein>
<dbReference type="Gene3D" id="2.60.40.4050">
    <property type="match status" value="1"/>
</dbReference>
<evidence type="ECO:0000259" key="1">
    <source>
        <dbReference type="Pfam" id="PF05658"/>
    </source>
</evidence>
<dbReference type="Proteomes" id="UP001231736">
    <property type="component" value="Unassembled WGS sequence"/>
</dbReference>
<feature type="non-terminal residue" evidence="3">
    <location>
        <position position="533"/>
    </location>
</feature>
<evidence type="ECO:0008006" key="5">
    <source>
        <dbReference type="Google" id="ProtNLM"/>
    </source>
</evidence>
<dbReference type="CDD" id="cd12820">
    <property type="entry name" value="LbR_YadA-like"/>
    <property type="match status" value="1"/>
</dbReference>
<accession>A0AAJ6P272</accession>
<dbReference type="GO" id="GO:0019867">
    <property type="term" value="C:outer membrane"/>
    <property type="evidence" value="ECO:0007669"/>
    <property type="project" value="InterPro"/>
</dbReference>
<dbReference type="SUPFAM" id="SSF101967">
    <property type="entry name" value="Adhesin YadA, collagen-binding domain"/>
    <property type="match status" value="2"/>
</dbReference>
<dbReference type="InterPro" id="IPR011049">
    <property type="entry name" value="Serralysin-like_metalloprot_C"/>
</dbReference>
<dbReference type="InterPro" id="IPR008635">
    <property type="entry name" value="Coiled_stalk_dom"/>
</dbReference>
<comment type="caution">
    <text evidence="3">The sequence shown here is derived from an EMBL/GenBank/DDBJ whole genome shotgun (WGS) entry which is preliminary data.</text>
</comment>
<reference evidence="3" key="1">
    <citation type="journal article" date="2023" name="Front. Microbiol.">
        <title>Phylogeography and host specificity of Pasteurellaceae pathogenic to sea-farmed fish in the north-east Atlantic.</title>
        <authorList>
            <person name="Gulla S."/>
            <person name="Colquhoun D.J."/>
            <person name="Olsen A.B."/>
            <person name="Spilsberg B."/>
            <person name="Lagesen K."/>
            <person name="Aakesson C.P."/>
            <person name="Strom S."/>
            <person name="Manji F."/>
            <person name="Birkbeck T.H."/>
            <person name="Nilsen H.K."/>
        </authorList>
    </citation>
    <scope>NUCLEOTIDE SEQUENCE</scope>
    <source>
        <strain evidence="3">98B1</strain>
    </source>
</reference>
<proteinExistence type="predicted"/>
<dbReference type="Pfam" id="PF05658">
    <property type="entry name" value="YadA_head"/>
    <property type="match status" value="5"/>
</dbReference>
<sequence>ADVIVELDAITDEEEKKKFTINKVEEVRELRGGKAYADGSMALGTGTIAGVEGGQEAVAMGFRAKATGNNSMALGFGSEATGVGAVAIGSSARNVTDSKNLGAPVASGVNSFAFGAGTKAKNYSSIALGEEALSSGAEAVSIGYKTQAIGNHSLAMGTITQASGMHSTAMGANTKALGIMSTAMGYQTEASGKISTAMGYKSVALGFGSLATGGKVDSKLFELVKNKNYDKIKTDYKDVFTADVIVELDAITDEEEKKKFTINKVEEVRELRGGKAYTDGSMALGAGTVAGVENGNQEAVAMGYRAKAIANKTLALGFDAVANNENSVALGSNAETRVFTQVNGTKAINGLKYKEFSGFADGVVSVGKAYNEKQIINVAPGKISQESTDAINGSQLYATTIVLGNVATSVKDNLGGNAAIDENGNITFTDIGGTGKDTVQEAIAFNKGNIETNTANINGNRTAIATKADKDADNLSVDDVAAWTTKLNNEADLAAPKGKLVTDTQVKAALETKLETGDIKSSDKTVGITTAAG</sequence>
<dbReference type="Pfam" id="PF05662">
    <property type="entry name" value="YadA_stalk"/>
    <property type="match status" value="1"/>
</dbReference>
<name>A0AAJ6P272_9PAST</name>
<dbReference type="AlphaFoldDB" id="A0AAJ6P272"/>
<dbReference type="EMBL" id="JASAYT010000008">
    <property type="protein sequence ID" value="MDP8174497.1"/>
    <property type="molecule type" value="Genomic_DNA"/>
</dbReference>
<evidence type="ECO:0000313" key="4">
    <source>
        <dbReference type="Proteomes" id="UP001231736"/>
    </source>
</evidence>
<dbReference type="InterPro" id="IPR008640">
    <property type="entry name" value="Adhesin_Head_dom"/>
</dbReference>
<organism evidence="3 4">
    <name type="scientific">Phocoenobacter skyensis</name>
    <dbReference type="NCBI Taxonomy" id="97481"/>
    <lineage>
        <taxon>Bacteria</taxon>
        <taxon>Pseudomonadati</taxon>
        <taxon>Pseudomonadota</taxon>
        <taxon>Gammaproteobacteria</taxon>
        <taxon>Pasteurellales</taxon>
        <taxon>Pasteurellaceae</taxon>
        <taxon>Phocoenobacter</taxon>
    </lineage>
</organism>
<feature type="domain" description="Trimeric autotransporter adhesin YadA-like stalk" evidence="2">
    <location>
        <begin position="374"/>
        <end position="417"/>
    </location>
</feature>
<evidence type="ECO:0000259" key="2">
    <source>
        <dbReference type="Pfam" id="PF05662"/>
    </source>
</evidence>
<feature type="domain" description="Trimeric autotransporter adhesin YadA-like head" evidence="1">
    <location>
        <begin position="311"/>
        <end position="334"/>
    </location>
</feature>
<dbReference type="Gene3D" id="2.150.10.10">
    <property type="entry name" value="Serralysin-like metalloprotease, C-terminal"/>
    <property type="match status" value="3"/>
</dbReference>